<proteinExistence type="predicted"/>
<protein>
    <submittedName>
        <fullName evidence="3">Methylated-DNA-protein-cysteine methyltransferase-like protein</fullName>
    </submittedName>
</protein>
<dbReference type="Proteomes" id="UP000294887">
    <property type="component" value="Unassembled WGS sequence"/>
</dbReference>
<dbReference type="GO" id="GO:0032259">
    <property type="term" value="P:methylation"/>
    <property type="evidence" value="ECO:0007669"/>
    <property type="project" value="UniProtKB-KW"/>
</dbReference>
<evidence type="ECO:0000256" key="1">
    <source>
        <dbReference type="ARBA" id="ARBA00022763"/>
    </source>
</evidence>
<organism evidence="3 4">
    <name type="scientific">Cocleimonas flava</name>
    <dbReference type="NCBI Taxonomy" id="634765"/>
    <lineage>
        <taxon>Bacteria</taxon>
        <taxon>Pseudomonadati</taxon>
        <taxon>Pseudomonadota</taxon>
        <taxon>Gammaproteobacteria</taxon>
        <taxon>Thiotrichales</taxon>
        <taxon>Thiotrichaceae</taxon>
        <taxon>Cocleimonas</taxon>
    </lineage>
</organism>
<dbReference type="SUPFAM" id="SSF46767">
    <property type="entry name" value="Methylated DNA-protein cysteine methyltransferase, C-terminal domain"/>
    <property type="match status" value="1"/>
</dbReference>
<evidence type="ECO:0000259" key="2">
    <source>
        <dbReference type="Pfam" id="PF01035"/>
    </source>
</evidence>
<dbReference type="PANTHER" id="PTHR42942:SF1">
    <property type="entry name" value="ALKYLTRANSFERASE-LIKE PROTEIN 1"/>
    <property type="match status" value="1"/>
</dbReference>
<dbReference type="CDD" id="cd06445">
    <property type="entry name" value="ATase"/>
    <property type="match status" value="1"/>
</dbReference>
<dbReference type="InterPro" id="IPR014048">
    <property type="entry name" value="MethylDNA_cys_MeTrfase_DNA-bd"/>
</dbReference>
<comment type="caution">
    <text evidence="3">The sequence shown here is derived from an EMBL/GenBank/DDBJ whole genome shotgun (WGS) entry which is preliminary data.</text>
</comment>
<gene>
    <name evidence="3" type="ORF">EV695_0849</name>
</gene>
<dbReference type="InterPro" id="IPR036217">
    <property type="entry name" value="MethylDNA_cys_MeTrfase_DNAb"/>
</dbReference>
<dbReference type="Pfam" id="PF01035">
    <property type="entry name" value="DNA_binding_1"/>
    <property type="match status" value="1"/>
</dbReference>
<keyword evidence="4" id="KW-1185">Reference proteome</keyword>
<dbReference type="EMBL" id="SMFQ01000002">
    <property type="protein sequence ID" value="TCJ88988.1"/>
    <property type="molecule type" value="Genomic_DNA"/>
</dbReference>
<evidence type="ECO:0000313" key="3">
    <source>
        <dbReference type="EMBL" id="TCJ88988.1"/>
    </source>
</evidence>
<name>A0A4R1FAN9_9GAMM</name>
<keyword evidence="3" id="KW-0808">Transferase</keyword>
<evidence type="ECO:0000313" key="4">
    <source>
        <dbReference type="Proteomes" id="UP000294887"/>
    </source>
</evidence>
<dbReference type="InterPro" id="IPR036388">
    <property type="entry name" value="WH-like_DNA-bd_sf"/>
</dbReference>
<dbReference type="NCBIfam" id="TIGR00589">
    <property type="entry name" value="ogt"/>
    <property type="match status" value="1"/>
</dbReference>
<dbReference type="RefSeq" id="WP_131904651.1">
    <property type="nucleotide sequence ID" value="NZ_BAAAFU010000008.1"/>
</dbReference>
<dbReference type="AlphaFoldDB" id="A0A4R1FAN9"/>
<keyword evidence="1" id="KW-0227">DNA damage</keyword>
<dbReference type="InterPro" id="IPR052520">
    <property type="entry name" value="ATL_DNA_repair"/>
</dbReference>
<reference evidence="3 4" key="1">
    <citation type="submission" date="2019-03" db="EMBL/GenBank/DDBJ databases">
        <title>Genomic Encyclopedia of Type Strains, Phase IV (KMG-IV): sequencing the most valuable type-strain genomes for metagenomic binning, comparative biology and taxonomic classification.</title>
        <authorList>
            <person name="Goeker M."/>
        </authorList>
    </citation>
    <scope>NUCLEOTIDE SEQUENCE [LARGE SCALE GENOMIC DNA]</scope>
    <source>
        <strain evidence="3 4">DSM 24830</strain>
    </source>
</reference>
<dbReference type="OrthoDB" id="9132167at2"/>
<sequence>MTAFQKTFDKSIWEVVSQITVGRVMSYGEVARAAGYPRHARMVARAMSRSEEQLPWHRVVKSDRTIAFEKGSEPYKKQQALLLEEGVKIKQGKVVPVASDKNRALDEVLWGPGDDT</sequence>
<dbReference type="PANTHER" id="PTHR42942">
    <property type="entry name" value="6-O-METHYLGUANINE DNA METHYLTRANSFERASE"/>
    <property type="match status" value="1"/>
</dbReference>
<accession>A0A4R1FAN9</accession>
<keyword evidence="3" id="KW-0489">Methyltransferase</keyword>
<dbReference type="Gene3D" id="1.10.10.10">
    <property type="entry name" value="Winged helix-like DNA-binding domain superfamily/Winged helix DNA-binding domain"/>
    <property type="match status" value="1"/>
</dbReference>
<dbReference type="GO" id="GO:0006281">
    <property type="term" value="P:DNA repair"/>
    <property type="evidence" value="ECO:0007669"/>
    <property type="project" value="InterPro"/>
</dbReference>
<dbReference type="GO" id="GO:0008168">
    <property type="term" value="F:methyltransferase activity"/>
    <property type="evidence" value="ECO:0007669"/>
    <property type="project" value="UniProtKB-KW"/>
</dbReference>
<feature type="domain" description="Methylated-DNA-[protein]-cysteine S-methyltransferase DNA binding" evidence="2">
    <location>
        <begin position="8"/>
        <end position="87"/>
    </location>
</feature>